<dbReference type="InterPro" id="IPR000914">
    <property type="entry name" value="SBP_5_dom"/>
</dbReference>
<dbReference type="PIRSF" id="PIRSF002741">
    <property type="entry name" value="MppA"/>
    <property type="match status" value="1"/>
</dbReference>
<evidence type="ECO:0000313" key="6">
    <source>
        <dbReference type="EMBL" id="GLC26052.1"/>
    </source>
</evidence>
<dbReference type="EMBL" id="BRXS01000004">
    <property type="protein sequence ID" value="GLC26052.1"/>
    <property type="molecule type" value="Genomic_DNA"/>
</dbReference>
<sequence>MSPLSSRPSRSFRLARAAGAACLALLPLAGCERAAPSGGDAATGGTVVIAAAAEPSSLLPVLSTLPQAAAIYTQLFDRLAELDSTLNTVGDAGFQPRLAKSWEWARDSLSVRFALDPRARWHDGKPVTARDVAFSFRLTTDPRLDSPVAPLLANVDSISAPDSATAVLWFARRSPQQFFDAVYHLYVLPEHLLRGVAPGQLATSAFARQPVGSGRFRFGRWERAQRVELEAVSDHWRGRPSLDRLVWAFAPDFGTATIRLLGGDADFLENLRPETLGEMSRNRALRLVPYPSLDYGFLQFNLRAADGSGAAHPLFADRELRRALTMGVDRERVVRNVFDSLAYAAVGPVPRAIFPDWKQLKQIPYDVGRARTLLDSLGWSDADGDGVRERGGVPLAFSVVVPTSSQIRQRLASQVQDQLRALGARVTVEPLDIGVFVERLNDRRFDAAMGGWKTDPSPANIRQTWGMIGARTTGGSNYGSYESTVFDAAVDSALNASAPARSRAHWLRAYQTIVDDAPAIWLFEPRLVAGAHRRIRLQGLRADGWWAELDRWSIPLGERIGRDRIGVR</sequence>
<evidence type="ECO:0000313" key="7">
    <source>
        <dbReference type="Proteomes" id="UP001161325"/>
    </source>
</evidence>
<feature type="signal peptide" evidence="4">
    <location>
        <begin position="1"/>
        <end position="34"/>
    </location>
</feature>
<dbReference type="Proteomes" id="UP001161325">
    <property type="component" value="Unassembled WGS sequence"/>
</dbReference>
<dbReference type="GO" id="GO:0015833">
    <property type="term" value="P:peptide transport"/>
    <property type="evidence" value="ECO:0007669"/>
    <property type="project" value="TreeGrafter"/>
</dbReference>
<dbReference type="RefSeq" id="WP_284350522.1">
    <property type="nucleotide sequence ID" value="NZ_BRXS01000004.1"/>
</dbReference>
<dbReference type="GO" id="GO:1904680">
    <property type="term" value="F:peptide transmembrane transporter activity"/>
    <property type="evidence" value="ECO:0007669"/>
    <property type="project" value="TreeGrafter"/>
</dbReference>
<dbReference type="Pfam" id="PF00496">
    <property type="entry name" value="SBP_bac_5"/>
    <property type="match status" value="1"/>
</dbReference>
<proteinExistence type="inferred from homology"/>
<dbReference type="PANTHER" id="PTHR30290:SF9">
    <property type="entry name" value="OLIGOPEPTIDE-BINDING PROTEIN APPA"/>
    <property type="match status" value="1"/>
</dbReference>
<name>A0AA37V333_9BACT</name>
<dbReference type="GO" id="GO:0043190">
    <property type="term" value="C:ATP-binding cassette (ABC) transporter complex"/>
    <property type="evidence" value="ECO:0007669"/>
    <property type="project" value="InterPro"/>
</dbReference>
<evidence type="ECO:0000256" key="4">
    <source>
        <dbReference type="SAM" id="SignalP"/>
    </source>
</evidence>
<dbReference type="Gene3D" id="3.10.105.10">
    <property type="entry name" value="Dipeptide-binding Protein, Domain 3"/>
    <property type="match status" value="1"/>
</dbReference>
<dbReference type="AlphaFoldDB" id="A0AA37V333"/>
<organism evidence="6 7">
    <name type="scientific">Roseisolibacter agri</name>
    <dbReference type="NCBI Taxonomy" id="2014610"/>
    <lineage>
        <taxon>Bacteria</taxon>
        <taxon>Pseudomonadati</taxon>
        <taxon>Gemmatimonadota</taxon>
        <taxon>Gemmatimonadia</taxon>
        <taxon>Gemmatimonadales</taxon>
        <taxon>Gemmatimonadaceae</taxon>
        <taxon>Roseisolibacter</taxon>
    </lineage>
</organism>
<keyword evidence="7" id="KW-1185">Reference proteome</keyword>
<dbReference type="InterPro" id="IPR030678">
    <property type="entry name" value="Peptide/Ni-bd"/>
</dbReference>
<keyword evidence="3 4" id="KW-0732">Signal</keyword>
<comment type="similarity">
    <text evidence="1">Belongs to the bacterial solute-binding protein 5 family.</text>
</comment>
<accession>A0AA37V333</accession>
<dbReference type="Gene3D" id="3.90.76.10">
    <property type="entry name" value="Dipeptide-binding Protein, Domain 1"/>
    <property type="match status" value="1"/>
</dbReference>
<evidence type="ECO:0000259" key="5">
    <source>
        <dbReference type="Pfam" id="PF00496"/>
    </source>
</evidence>
<gene>
    <name evidence="6" type="ORF">rosag_25650</name>
</gene>
<dbReference type="InterPro" id="IPR039424">
    <property type="entry name" value="SBP_5"/>
</dbReference>
<protein>
    <submittedName>
        <fullName evidence="6">Peptide-binding protein</fullName>
    </submittedName>
</protein>
<feature type="chain" id="PRO_5041206144" evidence="4">
    <location>
        <begin position="35"/>
        <end position="568"/>
    </location>
</feature>
<evidence type="ECO:0000256" key="2">
    <source>
        <dbReference type="ARBA" id="ARBA00022448"/>
    </source>
</evidence>
<dbReference type="PANTHER" id="PTHR30290">
    <property type="entry name" value="PERIPLASMIC BINDING COMPONENT OF ABC TRANSPORTER"/>
    <property type="match status" value="1"/>
</dbReference>
<dbReference type="Gene3D" id="3.40.190.10">
    <property type="entry name" value="Periplasmic binding protein-like II"/>
    <property type="match status" value="1"/>
</dbReference>
<reference evidence="6" key="1">
    <citation type="submission" date="2022-08" db="EMBL/GenBank/DDBJ databases">
        <title>Draft genome sequencing of Roseisolibacter agri AW1220.</title>
        <authorList>
            <person name="Tobiishi Y."/>
            <person name="Tonouchi A."/>
        </authorList>
    </citation>
    <scope>NUCLEOTIDE SEQUENCE</scope>
    <source>
        <strain evidence="6">AW1220</strain>
    </source>
</reference>
<evidence type="ECO:0000256" key="3">
    <source>
        <dbReference type="ARBA" id="ARBA00022729"/>
    </source>
</evidence>
<dbReference type="GO" id="GO:0030288">
    <property type="term" value="C:outer membrane-bounded periplasmic space"/>
    <property type="evidence" value="ECO:0007669"/>
    <property type="project" value="UniProtKB-ARBA"/>
</dbReference>
<comment type="caution">
    <text evidence="6">The sequence shown here is derived from an EMBL/GenBank/DDBJ whole genome shotgun (WGS) entry which is preliminary data.</text>
</comment>
<feature type="domain" description="Solute-binding protein family 5" evidence="5">
    <location>
        <begin position="94"/>
        <end position="459"/>
    </location>
</feature>
<dbReference type="SUPFAM" id="SSF53850">
    <property type="entry name" value="Periplasmic binding protein-like II"/>
    <property type="match status" value="1"/>
</dbReference>
<dbReference type="CDD" id="cd08513">
    <property type="entry name" value="PBP2_thermophilic_Hb8_like"/>
    <property type="match status" value="1"/>
</dbReference>
<evidence type="ECO:0000256" key="1">
    <source>
        <dbReference type="ARBA" id="ARBA00005695"/>
    </source>
</evidence>
<keyword evidence="2" id="KW-0813">Transport</keyword>